<feature type="non-terminal residue" evidence="2">
    <location>
        <position position="1"/>
    </location>
</feature>
<keyword evidence="1" id="KW-1133">Transmembrane helix</keyword>
<feature type="transmembrane region" description="Helical" evidence="1">
    <location>
        <begin position="56"/>
        <end position="74"/>
    </location>
</feature>
<evidence type="ECO:0000313" key="2">
    <source>
        <dbReference type="EMBL" id="PJE62543.1"/>
    </source>
</evidence>
<reference evidence="3" key="1">
    <citation type="submission" date="2017-09" db="EMBL/GenBank/DDBJ databases">
        <title>Depth-based differentiation of microbial function through sediment-hosted aquifers and enrichment of novel symbionts in the deep terrestrial subsurface.</title>
        <authorList>
            <person name="Probst A.J."/>
            <person name="Ladd B."/>
            <person name="Jarett J.K."/>
            <person name="Geller-Mcgrath D.E."/>
            <person name="Sieber C.M.K."/>
            <person name="Emerson J.B."/>
            <person name="Anantharaman K."/>
            <person name="Thomas B.C."/>
            <person name="Malmstrom R."/>
            <person name="Stieglmeier M."/>
            <person name="Klingl A."/>
            <person name="Woyke T."/>
            <person name="Ryan C.M."/>
            <person name="Banfield J.F."/>
        </authorList>
    </citation>
    <scope>NUCLEOTIDE SEQUENCE [LARGE SCALE GENOMIC DNA]</scope>
</reference>
<keyword evidence="1" id="KW-0472">Membrane</keyword>
<evidence type="ECO:0008006" key="4">
    <source>
        <dbReference type="Google" id="ProtNLM"/>
    </source>
</evidence>
<gene>
    <name evidence="2" type="ORF">COU88_04425</name>
</gene>
<keyword evidence="1" id="KW-0812">Transmembrane</keyword>
<protein>
    <recommendedName>
        <fullName evidence="4">Branched-chain amino acid ABC transporter permease</fullName>
    </recommendedName>
</protein>
<accession>A0A2M8KRL2</accession>
<evidence type="ECO:0000256" key="1">
    <source>
        <dbReference type="SAM" id="Phobius"/>
    </source>
</evidence>
<dbReference type="EMBL" id="PFED01000181">
    <property type="protein sequence ID" value="PJE62543.1"/>
    <property type="molecule type" value="Genomic_DNA"/>
</dbReference>
<dbReference type="Proteomes" id="UP000229554">
    <property type="component" value="Unassembled WGS sequence"/>
</dbReference>
<name>A0A2M8KRL2_9BACT</name>
<organism evidence="2 3">
    <name type="scientific">Candidatus Roizmanbacteria bacterium CG10_big_fil_rev_8_21_14_0_10_39_6</name>
    <dbReference type="NCBI Taxonomy" id="1974853"/>
    <lineage>
        <taxon>Bacteria</taxon>
        <taxon>Candidatus Roizmaniibacteriota</taxon>
    </lineage>
</organism>
<feature type="transmembrane region" description="Helical" evidence="1">
    <location>
        <begin position="9"/>
        <end position="28"/>
    </location>
</feature>
<sequence length="75" mass="8006">PLSFSDKKVALLGAFINRFAIGFVVVNMDLPVPFWAKGIIVGLLLSLPDAIITKSYIPILGTGIIGGLLVSFFTK</sequence>
<evidence type="ECO:0000313" key="3">
    <source>
        <dbReference type="Proteomes" id="UP000229554"/>
    </source>
</evidence>
<comment type="caution">
    <text evidence="2">The sequence shown here is derived from an EMBL/GenBank/DDBJ whole genome shotgun (WGS) entry which is preliminary data.</text>
</comment>
<dbReference type="AlphaFoldDB" id="A0A2M8KRL2"/>
<proteinExistence type="predicted"/>